<dbReference type="PANTHER" id="PTHR43124">
    <property type="entry name" value="PURINE EFFLUX PUMP PBUE"/>
    <property type="match status" value="1"/>
</dbReference>
<dbReference type="GO" id="GO:0022857">
    <property type="term" value="F:transmembrane transporter activity"/>
    <property type="evidence" value="ECO:0007669"/>
    <property type="project" value="InterPro"/>
</dbReference>
<feature type="transmembrane region" description="Helical" evidence="7">
    <location>
        <begin position="163"/>
        <end position="182"/>
    </location>
</feature>
<evidence type="ECO:0000313" key="9">
    <source>
        <dbReference type="EMBL" id="MBB1097392.1"/>
    </source>
</evidence>
<proteinExistence type="predicted"/>
<feature type="transmembrane region" description="Helical" evidence="7">
    <location>
        <begin position="203"/>
        <end position="222"/>
    </location>
</feature>
<organism evidence="9 10">
    <name type="scientific">Limosilactobacillus rudii</name>
    <dbReference type="NCBI Taxonomy" id="2759755"/>
    <lineage>
        <taxon>Bacteria</taxon>
        <taxon>Bacillati</taxon>
        <taxon>Bacillota</taxon>
        <taxon>Bacilli</taxon>
        <taxon>Lactobacillales</taxon>
        <taxon>Lactobacillaceae</taxon>
        <taxon>Limosilactobacillus</taxon>
    </lineage>
</organism>
<comment type="subcellular location">
    <subcellularLocation>
        <location evidence="1">Cell membrane</location>
        <topology evidence="1">Multi-pass membrane protein</topology>
    </subcellularLocation>
</comment>
<dbReference type="InterPro" id="IPR050189">
    <property type="entry name" value="MFS_Efflux_Transporters"/>
</dbReference>
<dbReference type="PANTHER" id="PTHR43124:SF10">
    <property type="entry name" value="PURINE EFFLUX PUMP PBUE"/>
    <property type="match status" value="1"/>
</dbReference>
<dbReference type="Proteomes" id="UP000517106">
    <property type="component" value="Unassembled WGS sequence"/>
</dbReference>
<keyword evidence="3" id="KW-1003">Cell membrane</keyword>
<dbReference type="GO" id="GO:0005886">
    <property type="term" value="C:plasma membrane"/>
    <property type="evidence" value="ECO:0007669"/>
    <property type="project" value="UniProtKB-SubCell"/>
</dbReference>
<feature type="transmembrane region" description="Helical" evidence="7">
    <location>
        <begin position="98"/>
        <end position="119"/>
    </location>
</feature>
<dbReference type="AlphaFoldDB" id="A0A7W3UKT6"/>
<dbReference type="SUPFAM" id="SSF103473">
    <property type="entry name" value="MFS general substrate transporter"/>
    <property type="match status" value="1"/>
</dbReference>
<feature type="domain" description="Major facilitator superfamily (MFS) profile" evidence="8">
    <location>
        <begin position="7"/>
        <end position="386"/>
    </location>
</feature>
<dbReference type="PROSITE" id="PS50850">
    <property type="entry name" value="MFS"/>
    <property type="match status" value="1"/>
</dbReference>
<evidence type="ECO:0000256" key="6">
    <source>
        <dbReference type="ARBA" id="ARBA00023136"/>
    </source>
</evidence>
<evidence type="ECO:0000256" key="3">
    <source>
        <dbReference type="ARBA" id="ARBA00022475"/>
    </source>
</evidence>
<feature type="transmembrane region" description="Helical" evidence="7">
    <location>
        <begin position="270"/>
        <end position="289"/>
    </location>
</feature>
<keyword evidence="2" id="KW-0813">Transport</keyword>
<dbReference type="PROSITE" id="PS51257">
    <property type="entry name" value="PROKAR_LIPOPROTEIN"/>
    <property type="match status" value="1"/>
</dbReference>
<keyword evidence="4 7" id="KW-0812">Transmembrane</keyword>
<evidence type="ECO:0000256" key="5">
    <source>
        <dbReference type="ARBA" id="ARBA00022989"/>
    </source>
</evidence>
<keyword evidence="5 7" id="KW-1133">Transmembrane helix</keyword>
<dbReference type="InterPro" id="IPR011701">
    <property type="entry name" value="MFS"/>
</dbReference>
<reference evidence="9 10" key="1">
    <citation type="submission" date="2020-07" db="EMBL/GenBank/DDBJ databases">
        <title>Description of Limosilactobacillus balticus sp. nov., Limosilactobacillus agrestis sp. nov., Limosilactobacillus albertensis sp. nov., Limosilactobacillus rudii sp. nov., Limosilactobacillus fastidiosus sp. nov., five novel Limosilactobacillus species isolated from the vertebrate gastrointestinal tract, and proposal of 6 subspecies of Limosilactobacillus reuteri adapted to the gastrointestinal tract of specific vertebrate hosts.</title>
        <authorList>
            <person name="Li F."/>
            <person name="Cheng C."/>
            <person name="Zheng J."/>
            <person name="Quevedo R.M."/>
            <person name="Li J."/>
            <person name="Roos S."/>
            <person name="Gaenzle M.G."/>
            <person name="Walter J."/>
        </authorList>
    </citation>
    <scope>NUCLEOTIDE SEQUENCE [LARGE SCALE GENOMIC DNA]</scope>
    <source>
        <strain evidence="9 10">STM2_1</strain>
    </source>
</reference>
<feature type="transmembrane region" description="Helical" evidence="7">
    <location>
        <begin position="242"/>
        <end position="263"/>
    </location>
</feature>
<feature type="transmembrane region" description="Helical" evidence="7">
    <location>
        <begin position="356"/>
        <end position="380"/>
    </location>
</feature>
<feature type="transmembrane region" description="Helical" evidence="7">
    <location>
        <begin position="295"/>
        <end position="316"/>
    </location>
</feature>
<accession>A0A7W3UKT6</accession>
<dbReference type="InterPro" id="IPR036259">
    <property type="entry name" value="MFS_trans_sf"/>
</dbReference>
<comment type="caution">
    <text evidence="9">The sequence shown here is derived from an EMBL/GenBank/DDBJ whole genome shotgun (WGS) entry which is preliminary data.</text>
</comment>
<dbReference type="InterPro" id="IPR020846">
    <property type="entry name" value="MFS_dom"/>
</dbReference>
<evidence type="ECO:0000256" key="4">
    <source>
        <dbReference type="ARBA" id="ARBA00022692"/>
    </source>
</evidence>
<name>A0A7W3UKT6_9LACO</name>
<dbReference type="Pfam" id="PF07690">
    <property type="entry name" value="MFS_1"/>
    <property type="match status" value="1"/>
</dbReference>
<keyword evidence="6 7" id="KW-0472">Membrane</keyword>
<dbReference type="RefSeq" id="WP_182596130.1">
    <property type="nucleotide sequence ID" value="NZ_JACIVA010000046.1"/>
</dbReference>
<evidence type="ECO:0000313" key="10">
    <source>
        <dbReference type="Proteomes" id="UP000517106"/>
    </source>
</evidence>
<keyword evidence="10" id="KW-1185">Reference proteome</keyword>
<dbReference type="CDD" id="cd17324">
    <property type="entry name" value="MFS_NepI_like"/>
    <property type="match status" value="1"/>
</dbReference>
<feature type="transmembrane region" description="Helical" evidence="7">
    <location>
        <begin position="40"/>
        <end position="61"/>
    </location>
</feature>
<feature type="transmembrane region" description="Helical" evidence="7">
    <location>
        <begin position="328"/>
        <end position="350"/>
    </location>
</feature>
<feature type="transmembrane region" description="Helical" evidence="7">
    <location>
        <begin position="131"/>
        <end position="157"/>
    </location>
</feature>
<gene>
    <name evidence="9" type="ORF">H5S09_05510</name>
</gene>
<dbReference type="Gene3D" id="1.20.1250.20">
    <property type="entry name" value="MFS general substrate transporter like domains"/>
    <property type="match status" value="1"/>
</dbReference>
<sequence length="386" mass="41541">MKHEKLRSFTFILVAFMLGCNEFMVVGVLSDIARSYHVPLSTVGFLVTAFAGVYAISTPIITTLTSNWNRYKLLMTLMTVFFIGNTLTALAPSLGWLLFARIITAAVAGTIISLINLLVSLITPMDRRPMVLAWVGAGFSIASVIGVPLGTTIATLLSWHDSFWIISGLTLVVFALLAWLTPRKTPQVKGSIIEQLALLKDRRVLLGIGITVAVLSLQYTFYTYVRPLITNVMGFSLTSLNWLLLILGVMSIIGNEIAGLVASHQGVNKLPVVFIIMTVLSLILGVALGNKITGMLTLAALCVVVIIYGTTIQLVFINVAEQEYPQSLALATSLVSIFANVGISLGSFTASTTVGFASLTTLGYVGAIYGGLAIILAFVLRRLYVK</sequence>
<evidence type="ECO:0000256" key="2">
    <source>
        <dbReference type="ARBA" id="ARBA00022448"/>
    </source>
</evidence>
<evidence type="ECO:0000256" key="1">
    <source>
        <dbReference type="ARBA" id="ARBA00004651"/>
    </source>
</evidence>
<dbReference type="EMBL" id="JACIVA010000046">
    <property type="protein sequence ID" value="MBB1097392.1"/>
    <property type="molecule type" value="Genomic_DNA"/>
</dbReference>
<feature type="transmembrane region" description="Helical" evidence="7">
    <location>
        <begin position="73"/>
        <end position="92"/>
    </location>
</feature>
<evidence type="ECO:0000256" key="7">
    <source>
        <dbReference type="SAM" id="Phobius"/>
    </source>
</evidence>
<evidence type="ECO:0000259" key="8">
    <source>
        <dbReference type="PROSITE" id="PS50850"/>
    </source>
</evidence>
<protein>
    <submittedName>
        <fullName evidence="9">MFS transporter</fullName>
    </submittedName>
</protein>